<sequence>MSQAELREGPSRQRMFWLGRGVSFFGSEFSTLGIPLYCVVVLGAGPAEMGLLVACAGLPALLGPFVAGPVVDLFDRRLLLVVTDLVRCAALLAVLPLHWAGALNLTVLLGLQFVLGAASTLYDTALFAFLPSYFPPHQLAMANGRSSALHSAASLAGPSLAGALVQAVGAVAAIVVDGISFLVSALTIGHSTAEVPTTKRSSGGYKAFLADGFRALRDTPPVLLLGFSSCLFNLAAGASQAVIVYFAIKVLGFPALLLGLATSAGLVGGLVTGLVARKLSDALGLRTMLSGGILLASVAEFAIAVAPADKAVAFAVIATAQCVATSGAVAYMTANATLRQHLVPEHVRGRVFATLRLLTRGVMPLGAAAGGLLAAGTSPRFAIAAAGMGQLVAALWLFTRRRVLPDRL</sequence>
<dbReference type="OrthoDB" id="9815525at2"/>
<feature type="transmembrane region" description="Helical" evidence="6">
    <location>
        <begin position="381"/>
        <end position="399"/>
    </location>
</feature>
<keyword evidence="3 6" id="KW-0812">Transmembrane</keyword>
<evidence type="ECO:0000313" key="8">
    <source>
        <dbReference type="EMBL" id="TWP50441.1"/>
    </source>
</evidence>
<dbReference type="GO" id="GO:0005886">
    <property type="term" value="C:plasma membrane"/>
    <property type="evidence" value="ECO:0007669"/>
    <property type="project" value="UniProtKB-SubCell"/>
</dbReference>
<feature type="transmembrane region" description="Helical" evidence="6">
    <location>
        <begin position="50"/>
        <end position="71"/>
    </location>
</feature>
<evidence type="ECO:0000256" key="6">
    <source>
        <dbReference type="SAM" id="Phobius"/>
    </source>
</evidence>
<dbReference type="Proteomes" id="UP000316639">
    <property type="component" value="Unassembled WGS sequence"/>
</dbReference>
<feature type="domain" description="Major facilitator superfamily (MFS) profile" evidence="7">
    <location>
        <begin position="221"/>
        <end position="408"/>
    </location>
</feature>
<evidence type="ECO:0000313" key="9">
    <source>
        <dbReference type="Proteomes" id="UP000316639"/>
    </source>
</evidence>
<keyword evidence="4 6" id="KW-1133">Transmembrane helix</keyword>
<dbReference type="RefSeq" id="WP_146353603.1">
    <property type="nucleotide sequence ID" value="NZ_VOBR01000012.1"/>
</dbReference>
<dbReference type="CDD" id="cd06173">
    <property type="entry name" value="MFS_MefA_like"/>
    <property type="match status" value="1"/>
</dbReference>
<reference evidence="8 9" key="1">
    <citation type="submission" date="2019-07" db="EMBL/GenBank/DDBJ databases">
        <title>Lentzea xizangensis sp. nov., isolated from Qinghai-Tibetan Plateau Soils.</title>
        <authorList>
            <person name="Huang J."/>
        </authorList>
    </citation>
    <scope>NUCLEOTIDE SEQUENCE [LARGE SCALE GENOMIC DNA]</scope>
    <source>
        <strain evidence="8 9">FXJ1.1311</strain>
    </source>
</reference>
<accession>A0A563ESE4</accession>
<feature type="transmembrane region" description="Helical" evidence="6">
    <location>
        <begin position="288"/>
        <end position="306"/>
    </location>
</feature>
<dbReference type="SUPFAM" id="SSF103473">
    <property type="entry name" value="MFS general substrate transporter"/>
    <property type="match status" value="1"/>
</dbReference>
<dbReference type="EMBL" id="VOBR01000012">
    <property type="protein sequence ID" value="TWP50441.1"/>
    <property type="molecule type" value="Genomic_DNA"/>
</dbReference>
<dbReference type="PROSITE" id="PS50850">
    <property type="entry name" value="MFS"/>
    <property type="match status" value="1"/>
</dbReference>
<evidence type="ECO:0000256" key="3">
    <source>
        <dbReference type="ARBA" id="ARBA00022692"/>
    </source>
</evidence>
<feature type="transmembrane region" description="Helical" evidence="6">
    <location>
        <begin position="312"/>
        <end position="334"/>
    </location>
</feature>
<evidence type="ECO:0000259" key="7">
    <source>
        <dbReference type="PROSITE" id="PS50850"/>
    </source>
</evidence>
<keyword evidence="9" id="KW-1185">Reference proteome</keyword>
<evidence type="ECO:0000256" key="4">
    <source>
        <dbReference type="ARBA" id="ARBA00022989"/>
    </source>
</evidence>
<evidence type="ECO:0000256" key="5">
    <source>
        <dbReference type="ARBA" id="ARBA00023136"/>
    </source>
</evidence>
<comment type="subcellular location">
    <subcellularLocation>
        <location evidence="1">Cell membrane</location>
        <topology evidence="1">Multi-pass membrane protein</topology>
    </subcellularLocation>
</comment>
<feature type="transmembrane region" description="Helical" evidence="6">
    <location>
        <begin position="105"/>
        <end position="130"/>
    </location>
</feature>
<dbReference type="InterPro" id="IPR011701">
    <property type="entry name" value="MFS"/>
</dbReference>
<feature type="transmembrane region" description="Helical" evidence="6">
    <location>
        <begin position="254"/>
        <end position="276"/>
    </location>
</feature>
<proteinExistence type="predicted"/>
<dbReference type="AlphaFoldDB" id="A0A563ESE4"/>
<comment type="caution">
    <text evidence="8">The sequence shown here is derived from an EMBL/GenBank/DDBJ whole genome shotgun (WGS) entry which is preliminary data.</text>
</comment>
<evidence type="ECO:0000256" key="1">
    <source>
        <dbReference type="ARBA" id="ARBA00004651"/>
    </source>
</evidence>
<feature type="transmembrane region" description="Helical" evidence="6">
    <location>
        <begin position="78"/>
        <end position="99"/>
    </location>
</feature>
<name>A0A563ESE4_9PSEU</name>
<dbReference type="InterPro" id="IPR020846">
    <property type="entry name" value="MFS_dom"/>
</dbReference>
<protein>
    <submittedName>
        <fullName evidence="8">MFS transporter</fullName>
    </submittedName>
</protein>
<keyword evidence="2" id="KW-1003">Cell membrane</keyword>
<gene>
    <name evidence="8" type="ORF">FKR81_19890</name>
</gene>
<feature type="transmembrane region" description="Helical" evidence="6">
    <location>
        <begin position="222"/>
        <end position="248"/>
    </location>
</feature>
<keyword evidence="5 6" id="KW-0472">Membrane</keyword>
<dbReference type="PANTHER" id="PTHR23513">
    <property type="entry name" value="INTEGRAL MEMBRANE EFFLUX PROTEIN-RELATED"/>
    <property type="match status" value="1"/>
</dbReference>
<dbReference type="GO" id="GO:0022857">
    <property type="term" value="F:transmembrane transporter activity"/>
    <property type="evidence" value="ECO:0007669"/>
    <property type="project" value="InterPro"/>
</dbReference>
<feature type="transmembrane region" description="Helical" evidence="6">
    <location>
        <begin position="21"/>
        <end position="44"/>
    </location>
</feature>
<dbReference type="PANTHER" id="PTHR23513:SF6">
    <property type="entry name" value="MAJOR FACILITATOR SUPERFAMILY ASSOCIATED DOMAIN-CONTAINING PROTEIN"/>
    <property type="match status" value="1"/>
</dbReference>
<dbReference type="Pfam" id="PF07690">
    <property type="entry name" value="MFS_1"/>
    <property type="match status" value="1"/>
</dbReference>
<organism evidence="8 9">
    <name type="scientific">Lentzea tibetensis</name>
    <dbReference type="NCBI Taxonomy" id="2591470"/>
    <lineage>
        <taxon>Bacteria</taxon>
        <taxon>Bacillati</taxon>
        <taxon>Actinomycetota</taxon>
        <taxon>Actinomycetes</taxon>
        <taxon>Pseudonocardiales</taxon>
        <taxon>Pseudonocardiaceae</taxon>
        <taxon>Lentzea</taxon>
    </lineage>
</organism>
<dbReference type="InterPro" id="IPR036259">
    <property type="entry name" value="MFS_trans_sf"/>
</dbReference>
<evidence type="ECO:0000256" key="2">
    <source>
        <dbReference type="ARBA" id="ARBA00022475"/>
    </source>
</evidence>
<dbReference type="Gene3D" id="1.20.1250.20">
    <property type="entry name" value="MFS general substrate transporter like domains"/>
    <property type="match status" value="1"/>
</dbReference>